<dbReference type="EMBL" id="WQNE01000010">
    <property type="protein sequence ID" value="MVT74285.1"/>
    <property type="molecule type" value="Genomic_DNA"/>
</dbReference>
<name>A0A844T9M0_9BRAD</name>
<keyword evidence="3" id="KW-1185">Reference proteome</keyword>
<comment type="caution">
    <text evidence="2">The sequence shown here is derived from an EMBL/GenBank/DDBJ whole genome shotgun (WGS) entry which is preliminary data.</text>
</comment>
<proteinExistence type="predicted"/>
<evidence type="ECO:0000313" key="3">
    <source>
        <dbReference type="Proteomes" id="UP000449969"/>
    </source>
</evidence>
<sequence length="485" mass="47062">MREATMDFSRMSDGIRLHHASRHHDGYDAECGPGPGPSASFVADVVGGGALVHGPGPFAGQFAGPGAHHASANIRHHESDPLQSKHPTSGVDTGGHAGKHAAAGLDVSTTKPAAGASHPGTGIASVESGANTAGNGGDGYFYGGIIHASLLIYQPINISVSMGYGSVALANQSNNLNVDQSAFQMAGVGGHGGNDNIVSGGSVSTSLGAGVIVSGDNNSAGNGGSGYFAGAIVDAPVVIYHPINIAVAGSGGTALASQSNTVDIDQSATQIAGVGGSGGNANVAAGGSVITLDPSWGSSNGAGVFDVRTGGSEAGNGGDGAFYGGLVHTSLVLYNPINVAVAGYGSNVYAVQTNDAYVDQSIIQIAGTGGYGGNGNAAAGGHASLLSHGLWGGSDTIATGSNGAGNGGNGYFAGSLIDVSVAIYAPINIAIAGPHSTAVADQVNNVHIDQSAIQIAGLGGDGGHGNLALGGDLSAHLLSDLHLLG</sequence>
<dbReference type="AlphaFoldDB" id="A0A844T9M0"/>
<dbReference type="OrthoDB" id="8019375at2"/>
<feature type="compositionally biased region" description="Polar residues" evidence="1">
    <location>
        <begin position="81"/>
        <end position="91"/>
    </location>
</feature>
<evidence type="ECO:0000313" key="2">
    <source>
        <dbReference type="EMBL" id="MVT74285.1"/>
    </source>
</evidence>
<evidence type="ECO:0000256" key="1">
    <source>
        <dbReference type="SAM" id="MobiDB-lite"/>
    </source>
</evidence>
<dbReference type="Proteomes" id="UP000449969">
    <property type="component" value="Unassembled WGS sequence"/>
</dbReference>
<reference evidence="2 3" key="1">
    <citation type="submission" date="2019-12" db="EMBL/GenBank/DDBJ databases">
        <title>Draft genome sequences Bradyrhizobium cajani AMBPC1010, Bradyrhizobium pachyrhizi AMBPC1040 and Bradyrhizobium yuanmingense ALSPC3051, three plant growth promoting strains isolated from nodules of Cajanus cajan L. in Dominican Republic.</title>
        <authorList>
            <person name="Flores-Felix J.D."/>
            <person name="Araujo J."/>
            <person name="Diaz-Alcantara C."/>
            <person name="Gonzalez-Andres F."/>
            <person name="Velazquez E."/>
        </authorList>
    </citation>
    <scope>NUCLEOTIDE SEQUENCE [LARGE SCALE GENOMIC DNA]</scope>
    <source>
        <strain evidence="2 3">1010</strain>
    </source>
</reference>
<organism evidence="2 3">
    <name type="scientific">Bradyrhizobium cajani</name>
    <dbReference type="NCBI Taxonomy" id="1928661"/>
    <lineage>
        <taxon>Bacteria</taxon>
        <taxon>Pseudomonadati</taxon>
        <taxon>Pseudomonadota</taxon>
        <taxon>Alphaproteobacteria</taxon>
        <taxon>Hyphomicrobiales</taxon>
        <taxon>Nitrobacteraceae</taxon>
        <taxon>Bradyrhizobium</taxon>
    </lineage>
</organism>
<feature type="region of interest" description="Disordered" evidence="1">
    <location>
        <begin position="76"/>
        <end position="100"/>
    </location>
</feature>
<accession>A0A844T9M0</accession>
<protein>
    <submittedName>
        <fullName evidence="2">Uncharacterized protein</fullName>
    </submittedName>
</protein>
<gene>
    <name evidence="2" type="ORF">GPL20_14760</name>
</gene>